<reference evidence="12 13" key="1">
    <citation type="submission" date="2017-04" db="EMBL/GenBank/DDBJ databases">
        <authorList>
            <person name="Afonso C.L."/>
            <person name="Miller P.J."/>
            <person name="Scott M.A."/>
            <person name="Spackman E."/>
            <person name="Goraichik I."/>
            <person name="Dimitrov K.M."/>
            <person name="Suarez D.L."/>
            <person name="Swayne D.E."/>
        </authorList>
    </citation>
    <scope>NUCLEOTIDE SEQUENCE [LARGE SCALE GENOMIC DNA]</scope>
    <source>
        <strain evidence="12 13">11</strain>
    </source>
</reference>
<keyword evidence="6" id="KW-0350">Heme biosynthesis</keyword>
<dbReference type="RefSeq" id="WP_085494838.1">
    <property type="nucleotide sequence ID" value="NZ_FXAZ01000003.1"/>
</dbReference>
<dbReference type="UniPathway" id="UPA00251">
    <property type="reaction ID" value="UER00318"/>
</dbReference>
<dbReference type="Pfam" id="PF00490">
    <property type="entry name" value="ALAD"/>
    <property type="match status" value="1"/>
</dbReference>
<organism evidence="12 13">
    <name type="scientific">Paenibacillus aquistagni</name>
    <dbReference type="NCBI Taxonomy" id="1852522"/>
    <lineage>
        <taxon>Bacteria</taxon>
        <taxon>Bacillati</taxon>
        <taxon>Bacillota</taxon>
        <taxon>Bacilli</taxon>
        <taxon>Bacillales</taxon>
        <taxon>Paenibacillaceae</taxon>
        <taxon>Paenibacillus</taxon>
    </lineage>
</organism>
<comment type="subunit">
    <text evidence="3">Homooctamer.</text>
</comment>
<gene>
    <name evidence="12" type="ORF">SAMN06295960_2667</name>
</gene>
<evidence type="ECO:0000256" key="9">
    <source>
        <dbReference type="ARBA" id="ARBA00025628"/>
    </source>
</evidence>
<dbReference type="AlphaFoldDB" id="A0A1X7KTE3"/>
<keyword evidence="7" id="KW-0456">Lyase</keyword>
<dbReference type="PANTHER" id="PTHR11458:SF0">
    <property type="entry name" value="DELTA-AMINOLEVULINIC ACID DEHYDRATASE"/>
    <property type="match status" value="1"/>
</dbReference>
<dbReference type="EMBL" id="FXAZ01000003">
    <property type="protein sequence ID" value="SMG44524.1"/>
    <property type="molecule type" value="Genomic_DNA"/>
</dbReference>
<name>A0A1X7KTE3_9BACL</name>
<dbReference type="PANTHER" id="PTHR11458">
    <property type="entry name" value="DELTA-AMINOLEVULINIC ACID DEHYDRATASE"/>
    <property type="match status" value="1"/>
</dbReference>
<dbReference type="GO" id="GO:0005829">
    <property type="term" value="C:cytosol"/>
    <property type="evidence" value="ECO:0007669"/>
    <property type="project" value="TreeGrafter"/>
</dbReference>
<sequence>MVGLLEIPSKLEGATSRRIMHEYETKVRPEHFSQPIDIDVTLSGNQTSLMANMPQYPFRSTANAIAFIEELLTLGISSVVLRIRGSLYGPDDDAVIRSHGEAIRLIREHFPKDKLEIVVDPFSIALNKDGTWGVKDQDGNLSYEQTAELIQAITIHFAESGMDSIITLGRIEHEVLLTRQALEKIQRTDIKISSFSQNSETKNAYIYLEHTPDKLDTGQKILVGNFTEMNIQMLTDVLDGSNQVIVKPLENFQLILMAQLLLANANFLSDYLHSPPVQALLRLNESTAQKINRILHHIPQFHELSRKVKVGAYSVSGTYYMQKKIEQEKSERFAYNVVEESLANALASAGPSLYRIIDRNASWFVKQQRSLQA</sequence>
<evidence type="ECO:0000313" key="13">
    <source>
        <dbReference type="Proteomes" id="UP000193834"/>
    </source>
</evidence>
<evidence type="ECO:0000256" key="10">
    <source>
        <dbReference type="ARBA" id="ARBA00032837"/>
    </source>
</evidence>
<dbReference type="GO" id="GO:0004655">
    <property type="term" value="F:porphobilinogen synthase activity"/>
    <property type="evidence" value="ECO:0007669"/>
    <property type="project" value="UniProtKB-EC"/>
</dbReference>
<comment type="similarity">
    <text evidence="2">Belongs to the ALAD family.</text>
</comment>
<proteinExistence type="inferred from homology"/>
<evidence type="ECO:0000256" key="7">
    <source>
        <dbReference type="ARBA" id="ARBA00023239"/>
    </source>
</evidence>
<dbReference type="GO" id="GO:0006782">
    <property type="term" value="P:protoporphyrinogen IX biosynthetic process"/>
    <property type="evidence" value="ECO:0007669"/>
    <property type="project" value="UniProtKB-UniPathway"/>
</dbReference>
<evidence type="ECO:0000256" key="5">
    <source>
        <dbReference type="ARBA" id="ARBA00020771"/>
    </source>
</evidence>
<protein>
    <recommendedName>
        <fullName evidence="5">Delta-aminolevulinic acid dehydratase</fullName>
        <ecNumber evidence="4">4.2.1.24</ecNumber>
    </recommendedName>
    <alternativeName>
        <fullName evidence="10">Porphobilinogen synthase</fullName>
    </alternativeName>
</protein>
<accession>A0A1X7KTE3</accession>
<dbReference type="SMART" id="SM01004">
    <property type="entry name" value="ALAD"/>
    <property type="match status" value="1"/>
</dbReference>
<comment type="pathway">
    <text evidence="1">Porphyrin-containing compound metabolism; protoporphyrin-IX biosynthesis; coproporphyrinogen-III from 5-aminolevulinate: step 1/4.</text>
</comment>
<dbReference type="Gene3D" id="3.20.20.70">
    <property type="entry name" value="Aldolase class I"/>
    <property type="match status" value="1"/>
</dbReference>
<evidence type="ECO:0000256" key="8">
    <source>
        <dbReference type="ARBA" id="ARBA00023244"/>
    </source>
</evidence>
<dbReference type="InterPro" id="IPR001731">
    <property type="entry name" value="ALAD"/>
</dbReference>
<evidence type="ECO:0000256" key="2">
    <source>
        <dbReference type="ARBA" id="ARBA00008055"/>
    </source>
</evidence>
<evidence type="ECO:0000256" key="6">
    <source>
        <dbReference type="ARBA" id="ARBA00023133"/>
    </source>
</evidence>
<dbReference type="STRING" id="1852522.SAMN06295960_2667"/>
<evidence type="ECO:0000313" key="12">
    <source>
        <dbReference type="EMBL" id="SMG44524.1"/>
    </source>
</evidence>
<evidence type="ECO:0000256" key="3">
    <source>
        <dbReference type="ARBA" id="ARBA00011823"/>
    </source>
</evidence>
<keyword evidence="13" id="KW-1185">Reference proteome</keyword>
<evidence type="ECO:0000256" key="4">
    <source>
        <dbReference type="ARBA" id="ARBA00012053"/>
    </source>
</evidence>
<evidence type="ECO:0000256" key="11">
    <source>
        <dbReference type="ARBA" id="ARBA00047651"/>
    </source>
</evidence>
<evidence type="ECO:0000256" key="1">
    <source>
        <dbReference type="ARBA" id="ARBA00004694"/>
    </source>
</evidence>
<dbReference type="EC" id="4.2.1.24" evidence="4"/>
<dbReference type="OrthoDB" id="6452417at2"/>
<dbReference type="SUPFAM" id="SSF51569">
    <property type="entry name" value="Aldolase"/>
    <property type="match status" value="1"/>
</dbReference>
<dbReference type="GO" id="GO:0008270">
    <property type="term" value="F:zinc ion binding"/>
    <property type="evidence" value="ECO:0007669"/>
    <property type="project" value="TreeGrafter"/>
</dbReference>
<comment type="function">
    <text evidence="9">Catalyzes an early step in the biosynthesis of tetrapyrroles. Binds two molecules of 5-aminolevulinate per subunit, each at a distinct site, and catalyzes their condensation to form porphobilinogen.</text>
</comment>
<keyword evidence="8" id="KW-0627">Porphyrin biosynthesis</keyword>
<comment type="catalytic activity">
    <reaction evidence="11">
        <text>2 5-aminolevulinate = porphobilinogen + 2 H2O + H(+)</text>
        <dbReference type="Rhea" id="RHEA:24064"/>
        <dbReference type="ChEBI" id="CHEBI:15377"/>
        <dbReference type="ChEBI" id="CHEBI:15378"/>
        <dbReference type="ChEBI" id="CHEBI:58126"/>
        <dbReference type="ChEBI" id="CHEBI:356416"/>
        <dbReference type="EC" id="4.2.1.24"/>
    </reaction>
</comment>
<dbReference type="Proteomes" id="UP000193834">
    <property type="component" value="Unassembled WGS sequence"/>
</dbReference>
<dbReference type="InterPro" id="IPR013785">
    <property type="entry name" value="Aldolase_TIM"/>
</dbReference>